<dbReference type="OMA" id="MARTYTG"/>
<dbReference type="RefSeq" id="XP_007867923.1">
    <property type="nucleotide sequence ID" value="XM_007869732.1"/>
</dbReference>
<proteinExistence type="predicted"/>
<dbReference type="Proteomes" id="UP000030669">
    <property type="component" value="Unassembled WGS sequence"/>
</dbReference>
<name>S7Q0Z3_GLOTA</name>
<feature type="region of interest" description="Disordered" evidence="1">
    <location>
        <begin position="68"/>
        <end position="294"/>
    </location>
</feature>
<reference evidence="2 3" key="1">
    <citation type="journal article" date="2012" name="Science">
        <title>The Paleozoic origin of enzymatic lignin decomposition reconstructed from 31 fungal genomes.</title>
        <authorList>
            <person name="Floudas D."/>
            <person name="Binder M."/>
            <person name="Riley R."/>
            <person name="Barry K."/>
            <person name="Blanchette R.A."/>
            <person name="Henrissat B."/>
            <person name="Martinez A.T."/>
            <person name="Otillar R."/>
            <person name="Spatafora J.W."/>
            <person name="Yadav J.S."/>
            <person name="Aerts A."/>
            <person name="Benoit I."/>
            <person name="Boyd A."/>
            <person name="Carlson A."/>
            <person name="Copeland A."/>
            <person name="Coutinho P.M."/>
            <person name="de Vries R.P."/>
            <person name="Ferreira P."/>
            <person name="Findley K."/>
            <person name="Foster B."/>
            <person name="Gaskell J."/>
            <person name="Glotzer D."/>
            <person name="Gorecki P."/>
            <person name="Heitman J."/>
            <person name="Hesse C."/>
            <person name="Hori C."/>
            <person name="Igarashi K."/>
            <person name="Jurgens J.A."/>
            <person name="Kallen N."/>
            <person name="Kersten P."/>
            <person name="Kohler A."/>
            <person name="Kuees U."/>
            <person name="Kumar T.K.A."/>
            <person name="Kuo A."/>
            <person name="LaButti K."/>
            <person name="Larrondo L.F."/>
            <person name="Lindquist E."/>
            <person name="Ling A."/>
            <person name="Lombard V."/>
            <person name="Lucas S."/>
            <person name="Lundell T."/>
            <person name="Martin R."/>
            <person name="McLaughlin D.J."/>
            <person name="Morgenstern I."/>
            <person name="Morin E."/>
            <person name="Murat C."/>
            <person name="Nagy L.G."/>
            <person name="Nolan M."/>
            <person name="Ohm R.A."/>
            <person name="Patyshakuliyeva A."/>
            <person name="Rokas A."/>
            <person name="Ruiz-Duenas F.J."/>
            <person name="Sabat G."/>
            <person name="Salamov A."/>
            <person name="Samejima M."/>
            <person name="Schmutz J."/>
            <person name="Slot J.C."/>
            <person name="St John F."/>
            <person name="Stenlid J."/>
            <person name="Sun H."/>
            <person name="Sun S."/>
            <person name="Syed K."/>
            <person name="Tsang A."/>
            <person name="Wiebenga A."/>
            <person name="Young D."/>
            <person name="Pisabarro A."/>
            <person name="Eastwood D.C."/>
            <person name="Martin F."/>
            <person name="Cullen D."/>
            <person name="Grigoriev I.V."/>
            <person name="Hibbett D.S."/>
        </authorList>
    </citation>
    <scope>NUCLEOTIDE SEQUENCE [LARGE SCALE GENOMIC DNA]</scope>
    <source>
        <strain evidence="2 3">ATCC 11539</strain>
    </source>
</reference>
<sequence>MSPPRPILKRSPATAPLESPTKARRAREQGVRFPPSPKLTRMHTTHSPSSYDRSPIVVTPNACALPARGCPGKTYVLGDAPAAQRTGSHPHPRAVQANTGVGLGIQLRGRERERERTGDRDSDPERTPTLAPSHPPPSAAYLPIPALIPDLSSESDESDGFSSPPPLQASFASSTSSSSSSSSAQIPIPIPNIKQQGRQSSYLSFNDHTSMNDHMTLTTPTATPTSTLPPSLSRDEDKARRKRQSRSKRDRDVRERLSQLEIGWESGHGVGHEDGQADDDDEGEEQYTPPAYRPFSSRMAMTSCHLAESDEGCLAGF</sequence>
<feature type="compositionally biased region" description="Low complexity" evidence="1">
    <location>
        <begin position="169"/>
        <end position="187"/>
    </location>
</feature>
<feature type="compositionally biased region" description="Low complexity" evidence="1">
    <location>
        <begin position="216"/>
        <end position="232"/>
    </location>
</feature>
<evidence type="ECO:0000256" key="1">
    <source>
        <dbReference type="SAM" id="MobiDB-lite"/>
    </source>
</evidence>
<feature type="compositionally biased region" description="Acidic residues" evidence="1">
    <location>
        <begin position="276"/>
        <end position="285"/>
    </location>
</feature>
<feature type="compositionally biased region" description="Polar residues" evidence="1">
    <location>
        <begin position="193"/>
        <end position="215"/>
    </location>
</feature>
<dbReference type="GeneID" id="19304346"/>
<dbReference type="KEGG" id="gtr:GLOTRDRAFT_139787"/>
<dbReference type="eggNOG" id="ENOG502STQH">
    <property type="taxonomic scope" value="Eukaryota"/>
</dbReference>
<keyword evidence="3" id="KW-1185">Reference proteome</keyword>
<gene>
    <name evidence="2" type="ORF">GLOTRDRAFT_139787</name>
</gene>
<protein>
    <submittedName>
        <fullName evidence="2">Uncharacterized protein</fullName>
    </submittedName>
</protein>
<dbReference type="HOGENOM" id="CLU_046439_0_0_1"/>
<evidence type="ECO:0000313" key="2">
    <source>
        <dbReference type="EMBL" id="EPQ53611.1"/>
    </source>
</evidence>
<dbReference type="OrthoDB" id="3187054at2759"/>
<feature type="compositionally biased region" description="Basic and acidic residues" evidence="1">
    <location>
        <begin position="108"/>
        <end position="126"/>
    </location>
</feature>
<evidence type="ECO:0000313" key="3">
    <source>
        <dbReference type="Proteomes" id="UP000030669"/>
    </source>
</evidence>
<dbReference type="AlphaFoldDB" id="S7Q0Z3"/>
<feature type="region of interest" description="Disordered" evidence="1">
    <location>
        <begin position="1"/>
        <end position="56"/>
    </location>
</feature>
<feature type="compositionally biased region" description="Basic and acidic residues" evidence="1">
    <location>
        <begin position="247"/>
        <end position="258"/>
    </location>
</feature>
<dbReference type="EMBL" id="KB469305">
    <property type="protein sequence ID" value="EPQ53611.1"/>
    <property type="molecule type" value="Genomic_DNA"/>
</dbReference>
<organism evidence="2 3">
    <name type="scientific">Gloeophyllum trabeum (strain ATCC 11539 / FP-39264 / Madison 617)</name>
    <name type="common">Brown rot fungus</name>
    <dbReference type="NCBI Taxonomy" id="670483"/>
    <lineage>
        <taxon>Eukaryota</taxon>
        <taxon>Fungi</taxon>
        <taxon>Dikarya</taxon>
        <taxon>Basidiomycota</taxon>
        <taxon>Agaricomycotina</taxon>
        <taxon>Agaricomycetes</taxon>
        <taxon>Gloeophyllales</taxon>
        <taxon>Gloeophyllaceae</taxon>
        <taxon>Gloeophyllum</taxon>
    </lineage>
</organism>
<accession>S7Q0Z3</accession>